<dbReference type="OrthoDB" id="6623806at2"/>
<evidence type="ECO:0000313" key="2">
    <source>
        <dbReference type="Proteomes" id="UP000198908"/>
    </source>
</evidence>
<dbReference type="EMBL" id="FMYQ01000053">
    <property type="protein sequence ID" value="SDE46962.1"/>
    <property type="molecule type" value="Genomic_DNA"/>
</dbReference>
<accession>A0A1G7D5X2</accession>
<dbReference type="STRING" id="416944.SAMN05421548_1537"/>
<dbReference type="Proteomes" id="UP000198908">
    <property type="component" value="Unassembled WGS sequence"/>
</dbReference>
<reference evidence="2" key="1">
    <citation type="submission" date="2016-09" db="EMBL/GenBank/DDBJ databases">
        <authorList>
            <person name="Varghese N."/>
            <person name="Submissions S."/>
        </authorList>
    </citation>
    <scope>NUCLEOTIDE SEQUENCE [LARGE SCALE GENOMIC DNA]</scope>
    <source>
        <strain evidence="2">TNe-862</strain>
    </source>
</reference>
<organism evidence="1 2">
    <name type="scientific">Paraburkholderia lycopersici</name>
    <dbReference type="NCBI Taxonomy" id="416944"/>
    <lineage>
        <taxon>Bacteria</taxon>
        <taxon>Pseudomonadati</taxon>
        <taxon>Pseudomonadota</taxon>
        <taxon>Betaproteobacteria</taxon>
        <taxon>Burkholderiales</taxon>
        <taxon>Burkholderiaceae</taxon>
        <taxon>Paraburkholderia</taxon>
    </lineage>
</organism>
<keyword evidence="2" id="KW-1185">Reference proteome</keyword>
<name>A0A1G7D5X2_9BURK</name>
<evidence type="ECO:0000313" key="1">
    <source>
        <dbReference type="EMBL" id="SDE46962.1"/>
    </source>
</evidence>
<sequence>MLELTEKEWAALQAADERTFVSVIRNDIVKDRPELANDPQLLDRLNAAYTETKRIGFTDDRHVVQFLYLESIEPSFYQKPGIAAWLGKKGVPPEQRFDMVMDVSRVKLRDKKGE</sequence>
<protein>
    <submittedName>
        <fullName evidence="1">Uncharacterized protein</fullName>
    </submittedName>
</protein>
<proteinExistence type="predicted"/>
<dbReference type="AlphaFoldDB" id="A0A1G7D5X2"/>
<gene>
    <name evidence="1" type="ORF">SAMN05421548_1537</name>
</gene>
<dbReference type="RefSeq" id="WP_092006470.1">
    <property type="nucleotide sequence ID" value="NZ_FMYQ01000053.1"/>
</dbReference>